<dbReference type="AlphaFoldDB" id="A0A7R9H246"/>
<organism evidence="2">
    <name type="scientific">Timema poppense</name>
    <name type="common">Walking stick</name>
    <dbReference type="NCBI Taxonomy" id="170557"/>
    <lineage>
        <taxon>Eukaryota</taxon>
        <taxon>Metazoa</taxon>
        <taxon>Ecdysozoa</taxon>
        <taxon>Arthropoda</taxon>
        <taxon>Hexapoda</taxon>
        <taxon>Insecta</taxon>
        <taxon>Pterygota</taxon>
        <taxon>Neoptera</taxon>
        <taxon>Polyneoptera</taxon>
        <taxon>Phasmatodea</taxon>
        <taxon>Timematodea</taxon>
        <taxon>Timematoidea</taxon>
        <taxon>Timematidae</taxon>
        <taxon>Timema</taxon>
    </lineage>
</organism>
<proteinExistence type="predicted"/>
<dbReference type="EMBL" id="OD002753">
    <property type="protein sequence ID" value="CAD7406061.1"/>
    <property type="molecule type" value="Genomic_DNA"/>
</dbReference>
<evidence type="ECO:0000256" key="1">
    <source>
        <dbReference type="SAM" id="MobiDB-lite"/>
    </source>
</evidence>
<feature type="compositionally biased region" description="Basic and acidic residues" evidence="1">
    <location>
        <begin position="1"/>
        <end position="15"/>
    </location>
</feature>
<accession>A0A7R9H246</accession>
<sequence length="188" mass="21070">MLDGERHFPHPHANDHQGSSCPTCCPVCQANQQEEKCPMGRHKEASQWDFLREITQTGSASNMAEVPVPVPVRLIVHEEGRTARNLIAFNVPMEPPISDSVTAVLHDLSSLVQHEEDNFDSIELSSLVQEQVEEALQSKDVLNNLVATITESVTRAVVKELKDILDSNMDEIKKLREEIKKRDVIIIS</sequence>
<name>A0A7R9H246_TIMPO</name>
<gene>
    <name evidence="2" type="ORF">TPSB3V08_LOCUS5262</name>
</gene>
<evidence type="ECO:0000313" key="2">
    <source>
        <dbReference type="EMBL" id="CAD7406061.1"/>
    </source>
</evidence>
<reference evidence="2" key="1">
    <citation type="submission" date="2020-11" db="EMBL/GenBank/DDBJ databases">
        <authorList>
            <person name="Tran Van P."/>
        </authorList>
    </citation>
    <scope>NUCLEOTIDE SEQUENCE</scope>
</reference>
<protein>
    <submittedName>
        <fullName evidence="2">Uncharacterized protein</fullName>
    </submittedName>
</protein>
<feature type="region of interest" description="Disordered" evidence="1">
    <location>
        <begin position="1"/>
        <end position="21"/>
    </location>
</feature>